<dbReference type="RefSeq" id="WP_091299856.1">
    <property type="nucleotide sequence ID" value="NZ_FNON01000016.1"/>
</dbReference>
<accession>A0A1H3SX74</accession>
<keyword evidence="3 6" id="KW-0238">DNA-binding</keyword>
<name>A0A1H3SX74_9PSEU</name>
<dbReference type="STRING" id="589385.SAMN05421504_1168"/>
<organism evidence="6 7">
    <name type="scientific">Amycolatopsis xylanica</name>
    <dbReference type="NCBI Taxonomy" id="589385"/>
    <lineage>
        <taxon>Bacteria</taxon>
        <taxon>Bacillati</taxon>
        <taxon>Actinomycetota</taxon>
        <taxon>Actinomycetes</taxon>
        <taxon>Pseudonocardiales</taxon>
        <taxon>Pseudonocardiaceae</taxon>
        <taxon>Amycolatopsis</taxon>
    </lineage>
</organism>
<dbReference type="Pfam" id="PF00126">
    <property type="entry name" value="HTH_1"/>
    <property type="match status" value="1"/>
</dbReference>
<feature type="domain" description="HTH lysR-type" evidence="5">
    <location>
        <begin position="1"/>
        <end position="58"/>
    </location>
</feature>
<dbReference type="GO" id="GO:0032993">
    <property type="term" value="C:protein-DNA complex"/>
    <property type="evidence" value="ECO:0007669"/>
    <property type="project" value="TreeGrafter"/>
</dbReference>
<dbReference type="InterPro" id="IPR036390">
    <property type="entry name" value="WH_DNA-bd_sf"/>
</dbReference>
<dbReference type="FunFam" id="1.10.10.10:FF:000001">
    <property type="entry name" value="LysR family transcriptional regulator"/>
    <property type="match status" value="1"/>
</dbReference>
<reference evidence="6 7" key="1">
    <citation type="submission" date="2016-10" db="EMBL/GenBank/DDBJ databases">
        <authorList>
            <person name="de Groot N.N."/>
        </authorList>
    </citation>
    <scope>NUCLEOTIDE SEQUENCE [LARGE SCALE GENOMIC DNA]</scope>
    <source>
        <strain evidence="6 7">CPCC 202699</strain>
    </source>
</reference>
<dbReference type="Gene3D" id="1.10.10.10">
    <property type="entry name" value="Winged helix-like DNA-binding domain superfamily/Winged helix DNA-binding domain"/>
    <property type="match status" value="1"/>
</dbReference>
<dbReference type="EMBL" id="FNON01000016">
    <property type="protein sequence ID" value="SDZ42151.1"/>
    <property type="molecule type" value="Genomic_DNA"/>
</dbReference>
<keyword evidence="4" id="KW-0804">Transcription</keyword>
<dbReference type="InterPro" id="IPR005119">
    <property type="entry name" value="LysR_subst-bd"/>
</dbReference>
<proteinExistence type="inferred from homology"/>
<comment type="similarity">
    <text evidence="1">Belongs to the LysR transcriptional regulatory family.</text>
</comment>
<evidence type="ECO:0000259" key="5">
    <source>
        <dbReference type="PROSITE" id="PS50931"/>
    </source>
</evidence>
<evidence type="ECO:0000313" key="6">
    <source>
        <dbReference type="EMBL" id="SDZ42151.1"/>
    </source>
</evidence>
<dbReference type="CDD" id="cd05466">
    <property type="entry name" value="PBP2_LTTR_substrate"/>
    <property type="match status" value="1"/>
</dbReference>
<dbReference type="OrthoDB" id="3181812at2"/>
<dbReference type="Gene3D" id="3.40.190.290">
    <property type="match status" value="1"/>
</dbReference>
<evidence type="ECO:0000256" key="2">
    <source>
        <dbReference type="ARBA" id="ARBA00023015"/>
    </source>
</evidence>
<evidence type="ECO:0000313" key="7">
    <source>
        <dbReference type="Proteomes" id="UP000199515"/>
    </source>
</evidence>
<dbReference type="Proteomes" id="UP000199515">
    <property type="component" value="Unassembled WGS sequence"/>
</dbReference>
<evidence type="ECO:0000256" key="1">
    <source>
        <dbReference type="ARBA" id="ARBA00009437"/>
    </source>
</evidence>
<dbReference type="GO" id="GO:0003700">
    <property type="term" value="F:DNA-binding transcription factor activity"/>
    <property type="evidence" value="ECO:0007669"/>
    <property type="project" value="InterPro"/>
</dbReference>
<dbReference type="PROSITE" id="PS50931">
    <property type="entry name" value="HTH_LYSR"/>
    <property type="match status" value="1"/>
</dbReference>
<dbReference type="InterPro" id="IPR036388">
    <property type="entry name" value="WH-like_DNA-bd_sf"/>
</dbReference>
<keyword evidence="2" id="KW-0805">Transcription regulation</keyword>
<evidence type="ECO:0000256" key="3">
    <source>
        <dbReference type="ARBA" id="ARBA00023125"/>
    </source>
</evidence>
<dbReference type="SUPFAM" id="SSF53850">
    <property type="entry name" value="Periplasmic binding protein-like II"/>
    <property type="match status" value="1"/>
</dbReference>
<keyword evidence="7" id="KW-1185">Reference proteome</keyword>
<gene>
    <name evidence="6" type="ORF">SAMN05421504_1168</name>
</gene>
<dbReference type="GO" id="GO:0003677">
    <property type="term" value="F:DNA binding"/>
    <property type="evidence" value="ECO:0007669"/>
    <property type="project" value="UniProtKB-KW"/>
</dbReference>
<protein>
    <submittedName>
        <fullName evidence="6">DNA-binding transcriptional regulator, LysR family</fullName>
    </submittedName>
</protein>
<dbReference type="PANTHER" id="PTHR30346">
    <property type="entry name" value="TRANSCRIPTIONAL DUAL REGULATOR HCAR-RELATED"/>
    <property type="match status" value="1"/>
</dbReference>
<dbReference type="Pfam" id="PF03466">
    <property type="entry name" value="LysR_substrate"/>
    <property type="match status" value="1"/>
</dbReference>
<sequence length="289" mass="30731">MELRQVEYFLAAVDHGGITPAAAALRVAQPSVSQGIRALERELGVLLFDRIGRTLVVTSAGTAFIGPARRLLRGVAAAEGFFTDAGGVPRGRLDIHAWPFVTAHPVAELVGGFRQRFPQVSVRINELSDEQAAASLIRKGHCELVFCYLPATARGLPAVELGSHEYWLAFPPGTAVPDADPLPLSDLPDISWVGVPKGSSQRTLVEQALRTAGARTRMSSVLQNRQAIPGFVLSGVGAGWLESSVARRLAGQGAVVRAVDPPIRRAYGMIYDPARLSPAGKAFVDLVTG</sequence>
<dbReference type="PRINTS" id="PR00039">
    <property type="entry name" value="HTHLYSR"/>
</dbReference>
<dbReference type="SUPFAM" id="SSF46785">
    <property type="entry name" value="Winged helix' DNA-binding domain"/>
    <property type="match status" value="1"/>
</dbReference>
<evidence type="ECO:0000256" key="4">
    <source>
        <dbReference type="ARBA" id="ARBA00023163"/>
    </source>
</evidence>
<dbReference type="PANTHER" id="PTHR30346:SF28">
    <property type="entry name" value="HTH-TYPE TRANSCRIPTIONAL REGULATOR CYNR"/>
    <property type="match status" value="1"/>
</dbReference>
<dbReference type="AlphaFoldDB" id="A0A1H3SX74"/>
<dbReference type="InterPro" id="IPR000847">
    <property type="entry name" value="LysR_HTH_N"/>
</dbReference>